<keyword evidence="1" id="KW-0472">Membrane</keyword>
<feature type="transmembrane region" description="Helical" evidence="1">
    <location>
        <begin position="74"/>
        <end position="95"/>
    </location>
</feature>
<accession>A0ABX0U1F1</accession>
<feature type="transmembrane region" description="Helical" evidence="1">
    <location>
        <begin position="101"/>
        <end position="119"/>
    </location>
</feature>
<evidence type="ECO:0000313" key="3">
    <source>
        <dbReference type="Proteomes" id="UP000788153"/>
    </source>
</evidence>
<keyword evidence="1" id="KW-1133">Transmembrane helix</keyword>
<dbReference type="Proteomes" id="UP000788153">
    <property type="component" value="Unassembled WGS sequence"/>
</dbReference>
<feature type="transmembrane region" description="Helical" evidence="1">
    <location>
        <begin position="15"/>
        <end position="38"/>
    </location>
</feature>
<gene>
    <name evidence="2" type="ORF">FHT01_001068</name>
</gene>
<name>A0ABX0U1F1_9SPHN</name>
<organism evidence="2 3">
    <name type="scientific">Sphingomonas japonica</name>
    <dbReference type="NCBI Taxonomy" id="511662"/>
    <lineage>
        <taxon>Bacteria</taxon>
        <taxon>Pseudomonadati</taxon>
        <taxon>Pseudomonadota</taxon>
        <taxon>Alphaproteobacteria</taxon>
        <taxon>Sphingomonadales</taxon>
        <taxon>Sphingomonadaceae</taxon>
        <taxon>Sphingomonas</taxon>
    </lineage>
</organism>
<keyword evidence="1" id="KW-0812">Transmembrane</keyword>
<comment type="caution">
    <text evidence="2">The sequence shown here is derived from an EMBL/GenBank/DDBJ whole genome shotgun (WGS) entry which is preliminary data.</text>
</comment>
<protein>
    <submittedName>
        <fullName evidence="2">Peptidoglycan/LPS O-acetylase OafA/YrhL</fullName>
    </submittedName>
</protein>
<feature type="transmembrane region" description="Helical" evidence="1">
    <location>
        <begin position="157"/>
        <end position="178"/>
    </location>
</feature>
<evidence type="ECO:0000256" key="1">
    <source>
        <dbReference type="SAM" id="Phobius"/>
    </source>
</evidence>
<feature type="transmembrane region" description="Helical" evidence="1">
    <location>
        <begin position="126"/>
        <end position="145"/>
    </location>
</feature>
<proteinExistence type="predicted"/>
<dbReference type="RefSeq" id="WP_208402842.1">
    <property type="nucleotide sequence ID" value="NZ_BAAAEV010000001.1"/>
</dbReference>
<keyword evidence="3" id="KW-1185">Reference proteome</keyword>
<reference evidence="2 3" key="1">
    <citation type="submission" date="2020-03" db="EMBL/GenBank/DDBJ databases">
        <title>Genomic Encyclopedia of Type Strains, Phase IV (KMG-IV): sequencing the most valuable type-strain genomes for metagenomic binning, comparative biology and taxonomic classification.</title>
        <authorList>
            <person name="Goeker M."/>
        </authorList>
    </citation>
    <scope>NUCLEOTIDE SEQUENCE [LARGE SCALE GENOMIC DNA]</scope>
    <source>
        <strain evidence="2 3">DSM 22753</strain>
    </source>
</reference>
<feature type="transmembrane region" description="Helical" evidence="1">
    <location>
        <begin position="44"/>
        <end position="62"/>
    </location>
</feature>
<evidence type="ECO:0000313" key="2">
    <source>
        <dbReference type="EMBL" id="NIJ23526.1"/>
    </source>
</evidence>
<sequence length="185" mass="18644">MASGISNNRGRQPGILWRIVGWGFAAALLALPLVARWPWTAPDFAFAAVMIGGVGMLFEIAVRFTTNLAYRAGVAAALVAGFLLVWINAAVGIIGDEGNPANLMYAGVVGIALIGAMAARGRPGGMVRAMASAAIAVALIAAITLRAGLGGTEPPGALGVLVLNGFFVALLSGSAALFRAAARSA</sequence>
<dbReference type="EMBL" id="JAASQP010000001">
    <property type="protein sequence ID" value="NIJ23526.1"/>
    <property type="molecule type" value="Genomic_DNA"/>
</dbReference>